<keyword evidence="2" id="KW-0472">Membrane</keyword>
<dbReference type="Proteomes" id="UP000324974">
    <property type="component" value="Chromosome"/>
</dbReference>
<keyword evidence="3" id="KW-0121">Carboxypeptidase</keyword>
<keyword evidence="2" id="KW-1133">Transmembrane helix</keyword>
<keyword evidence="4" id="KW-1185">Reference proteome</keyword>
<organism evidence="3 4">
    <name type="scientific">Limnoglobus roseus</name>
    <dbReference type="NCBI Taxonomy" id="2598579"/>
    <lineage>
        <taxon>Bacteria</taxon>
        <taxon>Pseudomonadati</taxon>
        <taxon>Planctomycetota</taxon>
        <taxon>Planctomycetia</taxon>
        <taxon>Gemmatales</taxon>
        <taxon>Gemmataceae</taxon>
        <taxon>Limnoglobus</taxon>
    </lineage>
</organism>
<feature type="region of interest" description="Disordered" evidence="1">
    <location>
        <begin position="1"/>
        <end position="20"/>
    </location>
</feature>
<evidence type="ECO:0000256" key="1">
    <source>
        <dbReference type="SAM" id="MobiDB-lite"/>
    </source>
</evidence>
<protein>
    <submittedName>
        <fullName evidence="3">Carboxypeptidase regulatory-like domain-containing protein</fullName>
    </submittedName>
</protein>
<keyword evidence="3" id="KW-0378">Hydrolase</keyword>
<feature type="region of interest" description="Disordered" evidence="1">
    <location>
        <begin position="260"/>
        <end position="279"/>
    </location>
</feature>
<dbReference type="SUPFAM" id="SSF117074">
    <property type="entry name" value="Hypothetical protein PA1324"/>
    <property type="match status" value="1"/>
</dbReference>
<feature type="region of interest" description="Disordered" evidence="1">
    <location>
        <begin position="703"/>
        <end position="729"/>
    </location>
</feature>
<evidence type="ECO:0000256" key="2">
    <source>
        <dbReference type="SAM" id="Phobius"/>
    </source>
</evidence>
<dbReference type="Gene3D" id="2.60.40.1120">
    <property type="entry name" value="Carboxypeptidase-like, regulatory domain"/>
    <property type="match status" value="1"/>
</dbReference>
<dbReference type="KEGG" id="lrs:PX52LOC_06511"/>
<gene>
    <name evidence="3" type="ORF">PX52LOC_06511</name>
</gene>
<dbReference type="EMBL" id="CP042425">
    <property type="protein sequence ID" value="QEL19439.1"/>
    <property type="molecule type" value="Genomic_DNA"/>
</dbReference>
<feature type="transmembrane region" description="Helical" evidence="2">
    <location>
        <begin position="28"/>
        <end position="49"/>
    </location>
</feature>
<keyword evidence="3" id="KW-0645">Protease</keyword>
<dbReference type="RefSeq" id="WP_149113824.1">
    <property type="nucleotide sequence ID" value="NZ_CP042425.1"/>
</dbReference>
<proteinExistence type="predicted"/>
<dbReference type="GO" id="GO:0004180">
    <property type="term" value="F:carboxypeptidase activity"/>
    <property type="evidence" value="ECO:0007669"/>
    <property type="project" value="UniProtKB-KW"/>
</dbReference>
<keyword evidence="2" id="KW-0812">Transmembrane</keyword>
<evidence type="ECO:0000313" key="3">
    <source>
        <dbReference type="EMBL" id="QEL19439.1"/>
    </source>
</evidence>
<name>A0A5C1AJ16_9BACT</name>
<reference evidence="4" key="1">
    <citation type="submission" date="2019-08" db="EMBL/GenBank/DDBJ databases">
        <title>Limnoglobus roseus gen. nov., sp. nov., a novel freshwater planctomycete with a giant genome from the family Gemmataceae.</title>
        <authorList>
            <person name="Kulichevskaya I.S."/>
            <person name="Naumoff D.G."/>
            <person name="Miroshnikov K."/>
            <person name="Ivanova A."/>
            <person name="Philippov D.A."/>
            <person name="Hakobyan A."/>
            <person name="Rijpstra I.C."/>
            <person name="Sinninghe Damste J.S."/>
            <person name="Liesack W."/>
            <person name="Dedysh S.N."/>
        </authorList>
    </citation>
    <scope>NUCLEOTIDE SEQUENCE [LARGE SCALE GENOMIC DNA]</scope>
    <source>
        <strain evidence="4">PX52</strain>
    </source>
</reference>
<dbReference type="Pfam" id="PF13620">
    <property type="entry name" value="CarboxypepD_reg"/>
    <property type="match status" value="1"/>
</dbReference>
<accession>A0A5C1AJ16</accession>
<evidence type="ECO:0000313" key="4">
    <source>
        <dbReference type="Proteomes" id="UP000324974"/>
    </source>
</evidence>
<sequence length="1505" mass="157406">MNTDTIPPAGGWRSSPPPPEVDRSPRRVFVAFFALLLVVGGIVALSTWATPRSRATYVSFVAPAAGGPPGFAVADHAAVARALAGRTPSSEPAASRATLEARLKALPSGRPAFVYISAAATCDADGRVIVFPPEGRPENPADGIPLRQILTTLSGSTERKFLVLDLSWPADSIPAEVAAGVVPTAVLDDLDAVPDASRLVLTSCGPGQVARVADELGRTAFGYYLEVGLTGWASPPGADAVTAYGLANFVRTRVQRWADQTRGTRQTPQLLGEGEDFPLVPLTGRPPTPPPELPIPADTADWLKPHWAARDRLRAAGADRLDPLAMRALGAELLAAEIAARNGPATPAERQVVSDLTARTVVRCERELAAKPFLPPNLAAVAPPADPALAAIVVAAVRPAATAKPEDVTAAMTAAAAKLATVPPASAARLVFDSLVDGRPVPREAVIRANDLIAGLTSRTSAVELVFLARLADTARATDLPWDGTIAARALAVCRAGEATARAEAFNELQPLLEAAARERYRGEELLLANGYVPPATAEGLLAQADTHYAVIGRAQTAATAADAVIVRALTFLTPTASRFAGEPESTEQWQTAVASLKATLTARERLGGTSSDDLARATDTLERATQRLKLRLADAASPFQTEAVKELVARAKKPDAGPIVVRALESLLTTDALAADLRVEVAAARAPLVARLTRGVLDADAVDGQPTTVGRPAEDTAGQEADERAERSRSERAVAALATLADTAGQPLPVGIERTPAGRGSLARELFRATGTVPANRPDGQLDLWQRTAARPSIPTTDALTPVLRIEARDETALRTWLAGWYDHASSSGGPFFIGAAAATRPAGIPPVALPRVSVTGGDLSESTPSAVRLVRVDPPTDVRVVVTPNDWFSAEAAPREPGGTPVRLALKGGSATAAPPAGFLAETTTDGRPTFARVPVSLDAVRGRLDLLFSRDPSNVVRPTDRPAVRPGGSKSTSYLFVRNPGDKPRTLTVELTAGATALKQSLVIPPGGVEPVRFPVATPSLAPPIPSPPATAATVPPATTLPELSGPLEVRVVEAGREILRRSVRPDIRDPAGYAILEAAELLPPAPTTEGKCRLEIRLKGGDDFGPPARVEMRFPDRSGPAPAGTLRGELREGGAVRLFADIAPAPADGEYRCFIDIDGVPRVYTFRGPAAPPTGPTLTLRRLETPDLTLLPPTGPRGPRLPVVAAVDHPPPDATLEVSLGRLTVAGVEADSVLRYPTARRTRIGFASASDGGLQFDADVRDWVVEFDAEQVRGRRVVRARMLTPTGDEIATAVLPLVLDDRAPQNVTILDLPKRAKLGTKLTVRASGTAEVAGIKQVQFFLGKSVEGKPPAGATPIAGVALNADRTTWSAELTLPKDKAGSQDVSVRFVSGTGVDAYANGTVELVDFDPVKSEPGTITGVVVMGDAPQANLDVMLTDEKGGVVKQAKTSEGGKFKFEGVPPGTYAVKSSRRASAAEKVGSAPAKLPPGGTVAVRVELYIK</sequence>
<dbReference type="OrthoDB" id="225966at2"/>